<dbReference type="Proteomes" id="UP000627838">
    <property type="component" value="Unassembled WGS sequence"/>
</dbReference>
<dbReference type="Pfam" id="PF04149">
    <property type="entry name" value="DUF397"/>
    <property type="match status" value="1"/>
</dbReference>
<reference evidence="2 3" key="1">
    <citation type="submission" date="2020-10" db="EMBL/GenBank/DDBJ databases">
        <title>Sequencing the genomes of 1000 actinobacteria strains.</title>
        <authorList>
            <person name="Klenk H.-P."/>
        </authorList>
    </citation>
    <scope>NUCLEOTIDE SEQUENCE [LARGE SCALE GENOMIC DNA]</scope>
    <source>
        <strain evidence="2 3">DSM 46744</strain>
    </source>
</reference>
<keyword evidence="3" id="KW-1185">Reference proteome</keyword>
<proteinExistence type="predicted"/>
<evidence type="ECO:0000313" key="2">
    <source>
        <dbReference type="EMBL" id="MBE1532460.1"/>
    </source>
</evidence>
<name>A0ABR9JPG5_9ACTN</name>
<evidence type="ECO:0000259" key="1">
    <source>
        <dbReference type="Pfam" id="PF04149"/>
    </source>
</evidence>
<sequence>MSTPSFAHVQWRKSTYSLGQNDQCVEVAAVQGVVGVRDSKDPSGPKVILRSSAFRRLVADVRDGVHDL</sequence>
<dbReference type="RefSeq" id="WP_225961119.1">
    <property type="nucleotide sequence ID" value="NZ_JADBDZ010000001.1"/>
</dbReference>
<gene>
    <name evidence="2" type="ORF">H4W34_002293</name>
</gene>
<dbReference type="EMBL" id="JADBDZ010000001">
    <property type="protein sequence ID" value="MBE1532460.1"/>
    <property type="molecule type" value="Genomic_DNA"/>
</dbReference>
<dbReference type="InterPro" id="IPR007278">
    <property type="entry name" value="DUF397"/>
</dbReference>
<protein>
    <recommendedName>
        <fullName evidence="1">DUF397 domain-containing protein</fullName>
    </recommendedName>
</protein>
<organism evidence="2 3">
    <name type="scientific">Actinomadura algeriensis</name>
    <dbReference type="NCBI Taxonomy" id="1679523"/>
    <lineage>
        <taxon>Bacteria</taxon>
        <taxon>Bacillati</taxon>
        <taxon>Actinomycetota</taxon>
        <taxon>Actinomycetes</taxon>
        <taxon>Streptosporangiales</taxon>
        <taxon>Thermomonosporaceae</taxon>
        <taxon>Actinomadura</taxon>
    </lineage>
</organism>
<comment type="caution">
    <text evidence="2">The sequence shown here is derived from an EMBL/GenBank/DDBJ whole genome shotgun (WGS) entry which is preliminary data.</text>
</comment>
<evidence type="ECO:0000313" key="3">
    <source>
        <dbReference type="Proteomes" id="UP000627838"/>
    </source>
</evidence>
<accession>A0ABR9JPG5</accession>
<feature type="domain" description="DUF397" evidence="1">
    <location>
        <begin position="9"/>
        <end position="62"/>
    </location>
</feature>